<evidence type="ECO:0000256" key="2">
    <source>
        <dbReference type="ARBA" id="ARBA00023287"/>
    </source>
</evidence>
<protein>
    <recommendedName>
        <fullName evidence="6">Prepilin-type N-terminal cleavage/methylation domain-containing protein</fullName>
    </recommendedName>
</protein>
<keyword evidence="3" id="KW-1133">Transmembrane helix</keyword>
<dbReference type="InterPro" id="IPR012902">
    <property type="entry name" value="N_methyl_site"/>
</dbReference>
<gene>
    <name evidence="4" type="ORF">R54876_GBNLAHCA_00062</name>
</gene>
<keyword evidence="3" id="KW-0812">Transmembrane</keyword>
<dbReference type="NCBIfam" id="TIGR02532">
    <property type="entry name" value="IV_pilin_GFxxxE"/>
    <property type="match status" value="1"/>
</dbReference>
<keyword evidence="2" id="KW-0178">Competence</keyword>
<dbReference type="EMBL" id="CAWVOH010000001">
    <property type="protein sequence ID" value="CAK8053507.1"/>
    <property type="molecule type" value="Genomic_DNA"/>
</dbReference>
<dbReference type="Pfam" id="PF07963">
    <property type="entry name" value="N_methyl"/>
    <property type="match status" value="1"/>
</dbReference>
<proteinExistence type="predicted"/>
<comment type="caution">
    <text evidence="4">The sequence shown here is derived from an EMBL/GenBank/DDBJ whole genome shotgun (WGS) entry which is preliminary data.</text>
</comment>
<evidence type="ECO:0000313" key="5">
    <source>
        <dbReference type="Proteomes" id="UP001314241"/>
    </source>
</evidence>
<name>A0ABP0ENY3_9LACO</name>
<comment type="subcellular location">
    <subcellularLocation>
        <location evidence="1">Cell surface</location>
    </subcellularLocation>
</comment>
<feature type="transmembrane region" description="Helical" evidence="3">
    <location>
        <begin position="12"/>
        <end position="33"/>
    </location>
</feature>
<organism evidence="4 5">
    <name type="scientific">Eupransor demetentiae</name>
    <dbReference type="NCBI Taxonomy" id="3109584"/>
    <lineage>
        <taxon>Bacteria</taxon>
        <taxon>Bacillati</taxon>
        <taxon>Bacillota</taxon>
        <taxon>Bacilli</taxon>
        <taxon>Lactobacillales</taxon>
        <taxon>Lactobacillaceae</taxon>
        <taxon>Eupransor</taxon>
    </lineage>
</organism>
<evidence type="ECO:0008006" key="6">
    <source>
        <dbReference type="Google" id="ProtNLM"/>
    </source>
</evidence>
<reference evidence="4 5" key="1">
    <citation type="submission" date="2024-01" db="EMBL/GenBank/DDBJ databases">
        <authorList>
            <person name="Botero Cardona J."/>
        </authorList>
    </citation>
    <scope>NUCLEOTIDE SEQUENCE [LARGE SCALE GENOMIC DNA]</scope>
    <source>
        <strain evidence="4 5">LMG 33000</strain>
    </source>
</reference>
<evidence type="ECO:0000313" key="4">
    <source>
        <dbReference type="EMBL" id="CAK8053507.1"/>
    </source>
</evidence>
<dbReference type="RefSeq" id="WP_349641072.1">
    <property type="nucleotide sequence ID" value="NZ_CAWVOH010000001.1"/>
</dbReference>
<accession>A0ABP0ENY3</accession>
<sequence>MVSAITKPTNKGFTLVETIVTLVIVTLIMLLGWQGMKLAQVRPTKPQFEANFDAHWQSMRAQAQRKGQVEKVEFRDGVVVFGRDKVDYPGHFRLNDAVTVKILPTGYVAPQTIHLEDGQEEFKIVFSLGGGDYRFQG</sequence>
<keyword evidence="3" id="KW-0472">Membrane</keyword>
<evidence type="ECO:0000256" key="3">
    <source>
        <dbReference type="SAM" id="Phobius"/>
    </source>
</evidence>
<keyword evidence="5" id="KW-1185">Reference proteome</keyword>
<dbReference type="PROSITE" id="PS00409">
    <property type="entry name" value="PROKAR_NTER_METHYL"/>
    <property type="match status" value="1"/>
</dbReference>
<evidence type="ECO:0000256" key="1">
    <source>
        <dbReference type="ARBA" id="ARBA00004241"/>
    </source>
</evidence>
<dbReference type="Proteomes" id="UP001314241">
    <property type="component" value="Unassembled WGS sequence"/>
</dbReference>